<dbReference type="PANTHER" id="PTHR31630:SF6">
    <property type="entry name" value="PHYTANOYL-COA DIOXYGENASE-RELATED"/>
    <property type="match status" value="1"/>
</dbReference>
<dbReference type="PANTHER" id="PTHR31630">
    <property type="entry name" value="PHYTANOYL-COA DIOXYGENASE-RELATED-RELATED"/>
    <property type="match status" value="1"/>
</dbReference>
<dbReference type="SUPFAM" id="SSF51197">
    <property type="entry name" value="Clavaminate synthase-like"/>
    <property type="match status" value="1"/>
</dbReference>
<sequence length="334" mass="37740">MTTEVATTFLSGPQVRVNTTTDVPDWVTEIITNGWTVVSGAVPRENALAYAEKGYEWLESWKLGFDRKDPSTRKAANLPFHIRGGIYNRNGIGHEQFVWNLKSEPGLVDKFAQLWGTNELLVSFDGINLSLPEKERPKTDPVFAPWSHVDQSPYQTDFDCVQGILNLLPNGPEDGGLMVLDGSSSFYTQIWEHFDHKRPEQGWNKGAFQFVDEEMCQWLESKGCKWVKICAQPGDLLLWDSRTIHYGAAPSSTNDRFAAYVCYKPSSSISGEDRKQRLEAFASRKNTTHDPAKFRVIDSFPPEDHPSYDAATRRPVPNPVLSQRARQLVGLDPY</sequence>
<organism evidence="2 3">
    <name type="scientific">Aspergillus ellipticus CBS 707.79</name>
    <dbReference type="NCBI Taxonomy" id="1448320"/>
    <lineage>
        <taxon>Eukaryota</taxon>
        <taxon>Fungi</taxon>
        <taxon>Dikarya</taxon>
        <taxon>Ascomycota</taxon>
        <taxon>Pezizomycotina</taxon>
        <taxon>Eurotiomycetes</taxon>
        <taxon>Eurotiomycetidae</taxon>
        <taxon>Eurotiales</taxon>
        <taxon>Aspergillaceae</taxon>
        <taxon>Aspergillus</taxon>
        <taxon>Aspergillus subgen. Circumdati</taxon>
    </lineage>
</organism>
<feature type="compositionally biased region" description="Basic and acidic residues" evidence="1">
    <location>
        <begin position="295"/>
        <end position="307"/>
    </location>
</feature>
<dbReference type="InterPro" id="IPR008775">
    <property type="entry name" value="Phytyl_CoA_dOase-like"/>
</dbReference>
<dbReference type="VEuPathDB" id="FungiDB:BO71DRAFT_401033"/>
<keyword evidence="3" id="KW-1185">Reference proteome</keyword>
<protein>
    <recommendedName>
        <fullName evidence="4">Phytanoyl-CoA dioxygenase</fullName>
    </recommendedName>
</protein>
<dbReference type="OrthoDB" id="445007at2759"/>
<reference evidence="2 3" key="1">
    <citation type="submission" date="2018-02" db="EMBL/GenBank/DDBJ databases">
        <title>The genomes of Aspergillus section Nigri reveals drivers in fungal speciation.</title>
        <authorList>
            <consortium name="DOE Joint Genome Institute"/>
            <person name="Vesth T.C."/>
            <person name="Nybo J."/>
            <person name="Theobald S."/>
            <person name="Brandl J."/>
            <person name="Frisvad J.C."/>
            <person name="Nielsen K.F."/>
            <person name="Lyhne E.K."/>
            <person name="Kogle M.E."/>
            <person name="Kuo A."/>
            <person name="Riley R."/>
            <person name="Clum A."/>
            <person name="Nolan M."/>
            <person name="Lipzen A."/>
            <person name="Salamov A."/>
            <person name="Henrissat B."/>
            <person name="Wiebenga A."/>
            <person name="De vries R.P."/>
            <person name="Grigoriev I.V."/>
            <person name="Mortensen U.H."/>
            <person name="Andersen M.R."/>
            <person name="Baker S.E."/>
        </authorList>
    </citation>
    <scope>NUCLEOTIDE SEQUENCE [LARGE SCALE GENOMIC DNA]</scope>
    <source>
        <strain evidence="2 3">CBS 707.79</strain>
    </source>
</reference>
<name>A0A319DKV5_9EURO</name>
<dbReference type="EMBL" id="KZ825932">
    <property type="protein sequence ID" value="PYH91873.1"/>
    <property type="molecule type" value="Genomic_DNA"/>
</dbReference>
<dbReference type="Gene3D" id="2.60.120.620">
    <property type="entry name" value="q2cbj1_9rhob like domain"/>
    <property type="match status" value="1"/>
</dbReference>
<evidence type="ECO:0000313" key="2">
    <source>
        <dbReference type="EMBL" id="PYH91873.1"/>
    </source>
</evidence>
<evidence type="ECO:0008006" key="4">
    <source>
        <dbReference type="Google" id="ProtNLM"/>
    </source>
</evidence>
<dbReference type="Proteomes" id="UP000247810">
    <property type="component" value="Unassembled WGS sequence"/>
</dbReference>
<accession>A0A319DKV5</accession>
<feature type="region of interest" description="Disordered" evidence="1">
    <location>
        <begin position="295"/>
        <end position="321"/>
    </location>
</feature>
<evidence type="ECO:0000256" key="1">
    <source>
        <dbReference type="SAM" id="MobiDB-lite"/>
    </source>
</evidence>
<gene>
    <name evidence="2" type="ORF">BO71DRAFT_401033</name>
</gene>
<evidence type="ECO:0000313" key="3">
    <source>
        <dbReference type="Proteomes" id="UP000247810"/>
    </source>
</evidence>
<dbReference type="AlphaFoldDB" id="A0A319DKV5"/>
<proteinExistence type="predicted"/>
<dbReference type="Pfam" id="PF05721">
    <property type="entry name" value="PhyH"/>
    <property type="match status" value="1"/>
</dbReference>